<dbReference type="InterPro" id="IPR036291">
    <property type="entry name" value="NAD(P)-bd_dom_sf"/>
</dbReference>
<gene>
    <name evidence="3" type="ORF">QNI16_16805</name>
</gene>
<proteinExistence type="inferred from homology"/>
<name>A0AAE3QNX2_9BACT</name>
<dbReference type="Gene3D" id="3.40.50.720">
    <property type="entry name" value="NAD(P)-binding Rossmann-like Domain"/>
    <property type="match status" value="1"/>
</dbReference>
<feature type="domain" description="NAD-dependent epimerase/dehydratase" evidence="2">
    <location>
        <begin position="5"/>
        <end position="235"/>
    </location>
</feature>
<organism evidence="3 4">
    <name type="scientific">Xanthocytophaga flava</name>
    <dbReference type="NCBI Taxonomy" id="3048013"/>
    <lineage>
        <taxon>Bacteria</taxon>
        <taxon>Pseudomonadati</taxon>
        <taxon>Bacteroidota</taxon>
        <taxon>Cytophagia</taxon>
        <taxon>Cytophagales</taxon>
        <taxon>Rhodocytophagaceae</taxon>
        <taxon>Xanthocytophaga</taxon>
    </lineage>
</organism>
<comment type="similarity">
    <text evidence="1">Belongs to the NAD(P)-dependent epimerase/dehydratase family.</text>
</comment>
<dbReference type="RefSeq" id="WP_313980924.1">
    <property type="nucleotide sequence ID" value="NZ_JASJOS010000007.1"/>
</dbReference>
<protein>
    <submittedName>
        <fullName evidence="3">NAD-dependent epimerase/dehydratase family protein</fullName>
    </submittedName>
</protein>
<dbReference type="Proteomes" id="UP001241110">
    <property type="component" value="Unassembled WGS sequence"/>
</dbReference>
<reference evidence="3" key="1">
    <citation type="submission" date="2023-05" db="EMBL/GenBank/DDBJ databases">
        <authorList>
            <person name="Zhang X."/>
        </authorList>
    </citation>
    <scope>NUCLEOTIDE SEQUENCE</scope>
    <source>
        <strain evidence="3">YF14B1</strain>
    </source>
</reference>
<evidence type="ECO:0000256" key="1">
    <source>
        <dbReference type="ARBA" id="ARBA00007637"/>
    </source>
</evidence>
<sequence>MKHCCIIGGTGFIGRHLVDVLLKSGRKITVIGRAAQPVESLPESVQYIQNRVNDEEWLTNVLEEVDEIVDLAYSTTPQTSFVNPVNDILSNLPGTVQLFAIASKLSIRKFIWVSSGGTVYGNVDQTPITENFLTNPVSPYGITKLAIEKYARMYFELAGLPIVCVRPANAYGEGQQPFRGQGFVATAIATILNRQSISIFGEDGTIRDYIHVADIALAIEAALDRGISGEVYNIGTGIGKTNRQVIDTIRKYANDIPIEINTLPARKFDVASNILDYSKLHHQTGWKPEVSFEKGIERTWEWFVKQPKFA</sequence>
<dbReference type="Pfam" id="PF01370">
    <property type="entry name" value="Epimerase"/>
    <property type="match status" value="1"/>
</dbReference>
<accession>A0AAE3QNX2</accession>
<dbReference type="SUPFAM" id="SSF51735">
    <property type="entry name" value="NAD(P)-binding Rossmann-fold domains"/>
    <property type="match status" value="1"/>
</dbReference>
<dbReference type="EMBL" id="JASJOS010000007">
    <property type="protein sequence ID" value="MDJ1482166.1"/>
    <property type="molecule type" value="Genomic_DNA"/>
</dbReference>
<dbReference type="PANTHER" id="PTHR43000">
    <property type="entry name" value="DTDP-D-GLUCOSE 4,6-DEHYDRATASE-RELATED"/>
    <property type="match status" value="1"/>
</dbReference>
<evidence type="ECO:0000313" key="4">
    <source>
        <dbReference type="Proteomes" id="UP001241110"/>
    </source>
</evidence>
<comment type="caution">
    <text evidence="3">The sequence shown here is derived from an EMBL/GenBank/DDBJ whole genome shotgun (WGS) entry which is preliminary data.</text>
</comment>
<evidence type="ECO:0000313" key="3">
    <source>
        <dbReference type="EMBL" id="MDJ1482166.1"/>
    </source>
</evidence>
<dbReference type="Gene3D" id="3.90.25.10">
    <property type="entry name" value="UDP-galactose 4-epimerase, domain 1"/>
    <property type="match status" value="1"/>
</dbReference>
<dbReference type="AlphaFoldDB" id="A0AAE3QNX2"/>
<evidence type="ECO:0000259" key="2">
    <source>
        <dbReference type="Pfam" id="PF01370"/>
    </source>
</evidence>
<dbReference type="InterPro" id="IPR001509">
    <property type="entry name" value="Epimerase_deHydtase"/>
</dbReference>